<sequence>MTSKEVHRRKPAPLSTNALEKERLARRHPWPMFGWLLLALTTAGWIYLLEPDVKLRAIFHAACFSVIEFTFYSVTVEMPNGDIILRPFSKDCRAGHTTIQQFFANVFYTPILVDVYFALMPDYWLLRVLLFPINIWLLEVVEGYVLTFLYGYNPAWVYYGHDVFFSNNIKLSYWPYWLMLGGVLELAFPMERTVTFALIDLL</sequence>
<dbReference type="Proteomes" id="UP000271241">
    <property type="component" value="Unassembled WGS sequence"/>
</dbReference>
<keyword evidence="1" id="KW-1133">Transmembrane helix</keyword>
<keyword evidence="1" id="KW-0812">Transmembrane</keyword>
<dbReference type="EMBL" id="KZ993278">
    <property type="protein sequence ID" value="RKP05086.1"/>
    <property type="molecule type" value="Genomic_DNA"/>
</dbReference>
<feature type="transmembrane region" description="Helical" evidence="1">
    <location>
        <begin position="171"/>
        <end position="188"/>
    </location>
</feature>
<feature type="transmembrane region" description="Helical" evidence="1">
    <location>
        <begin position="55"/>
        <end position="76"/>
    </location>
</feature>
<gene>
    <name evidence="2" type="ORF">THASP1DRAFT_33086</name>
</gene>
<keyword evidence="3" id="KW-1185">Reference proteome</keyword>
<organism evidence="2 3">
    <name type="scientific">Thamnocephalis sphaerospora</name>
    <dbReference type="NCBI Taxonomy" id="78915"/>
    <lineage>
        <taxon>Eukaryota</taxon>
        <taxon>Fungi</taxon>
        <taxon>Fungi incertae sedis</taxon>
        <taxon>Zoopagomycota</taxon>
        <taxon>Zoopagomycotina</taxon>
        <taxon>Zoopagomycetes</taxon>
        <taxon>Zoopagales</taxon>
        <taxon>Sigmoideomycetaceae</taxon>
        <taxon>Thamnocephalis</taxon>
    </lineage>
</organism>
<dbReference type="OrthoDB" id="73532at2759"/>
<evidence type="ECO:0000256" key="1">
    <source>
        <dbReference type="SAM" id="Phobius"/>
    </source>
</evidence>
<proteinExistence type="predicted"/>
<feature type="transmembrane region" description="Helical" evidence="1">
    <location>
        <begin position="30"/>
        <end position="49"/>
    </location>
</feature>
<evidence type="ECO:0000313" key="3">
    <source>
        <dbReference type="Proteomes" id="UP000271241"/>
    </source>
</evidence>
<protein>
    <submittedName>
        <fullName evidence="2">Uncharacterized protein</fullName>
    </submittedName>
</protein>
<accession>A0A4P9XHJ6</accession>
<keyword evidence="1" id="KW-0472">Membrane</keyword>
<dbReference type="AlphaFoldDB" id="A0A4P9XHJ6"/>
<evidence type="ECO:0000313" key="2">
    <source>
        <dbReference type="EMBL" id="RKP05086.1"/>
    </source>
</evidence>
<reference evidence="3" key="1">
    <citation type="journal article" date="2018" name="Nat. Microbiol.">
        <title>Leveraging single-cell genomics to expand the fungal tree of life.</title>
        <authorList>
            <person name="Ahrendt S.R."/>
            <person name="Quandt C.A."/>
            <person name="Ciobanu D."/>
            <person name="Clum A."/>
            <person name="Salamov A."/>
            <person name="Andreopoulos B."/>
            <person name="Cheng J.F."/>
            <person name="Woyke T."/>
            <person name="Pelin A."/>
            <person name="Henrissat B."/>
            <person name="Reynolds N.K."/>
            <person name="Benny G.L."/>
            <person name="Smith M.E."/>
            <person name="James T.Y."/>
            <person name="Grigoriev I.V."/>
        </authorList>
    </citation>
    <scope>NUCLEOTIDE SEQUENCE [LARGE SCALE GENOMIC DNA]</scope>
    <source>
        <strain evidence="3">RSA 1356</strain>
    </source>
</reference>
<feature type="transmembrane region" description="Helical" evidence="1">
    <location>
        <begin position="128"/>
        <end position="151"/>
    </location>
</feature>
<name>A0A4P9XHJ6_9FUNG</name>